<dbReference type="InterPro" id="IPR045097">
    <property type="entry name" value="Thymidate_synth/dCMP_Mease"/>
</dbReference>
<feature type="active site" description="Nucleophile" evidence="4">
    <location>
        <position position="171"/>
    </location>
</feature>
<dbReference type="InterPro" id="IPR036926">
    <property type="entry name" value="Thymidate_synth/dCMP_Mease_sf"/>
</dbReference>
<feature type="binding site" description="in other chain" evidence="4">
    <location>
        <position position="202"/>
    </location>
    <ligand>
        <name>dUMP</name>
        <dbReference type="ChEBI" id="CHEBI:246422"/>
        <note>ligand shared between dimeric partners</note>
    </ligand>
</feature>
<dbReference type="GO" id="GO:0004799">
    <property type="term" value="F:thymidylate synthase activity"/>
    <property type="evidence" value="ECO:0007669"/>
    <property type="project" value="UniProtKB-UniRule"/>
</dbReference>
<evidence type="ECO:0000313" key="7">
    <source>
        <dbReference type="Proteomes" id="UP000178240"/>
    </source>
</evidence>
<comment type="subcellular location">
    <subcellularLocation>
        <location evidence="4">Cytoplasm</location>
    </subcellularLocation>
</comment>
<comment type="caution">
    <text evidence="4">Lacks conserved residue(s) required for the propagation of feature annotation.</text>
</comment>
<comment type="pathway">
    <text evidence="4">Pyrimidine metabolism; dTTP biosynthesis.</text>
</comment>
<gene>
    <name evidence="4" type="primary">thyA</name>
    <name evidence="6" type="ORF">A2744_02885</name>
</gene>
<protein>
    <recommendedName>
        <fullName evidence="1 4">Thymidylate synthase</fullName>
        <shortName evidence="4">TS</shortName>
        <shortName evidence="4">TSase</shortName>
        <ecNumber evidence="1 4">2.1.1.45</ecNumber>
    </recommendedName>
</protein>
<dbReference type="GO" id="GO:0005829">
    <property type="term" value="C:cytosol"/>
    <property type="evidence" value="ECO:0007669"/>
    <property type="project" value="TreeGrafter"/>
</dbReference>
<feature type="binding site" evidence="4">
    <location>
        <begin position="151"/>
        <end position="152"/>
    </location>
    <ligand>
        <name>dUMP</name>
        <dbReference type="ChEBI" id="CHEBI:246422"/>
        <note>ligand shared between dimeric partners</note>
    </ligand>
</feature>
<comment type="catalytic activity">
    <reaction evidence="4">
        <text>dUMP + (6R)-5,10-methylene-5,6,7,8-tetrahydrofolate = 7,8-dihydrofolate + dTMP</text>
        <dbReference type="Rhea" id="RHEA:12104"/>
        <dbReference type="ChEBI" id="CHEBI:15636"/>
        <dbReference type="ChEBI" id="CHEBI:57451"/>
        <dbReference type="ChEBI" id="CHEBI:63528"/>
        <dbReference type="ChEBI" id="CHEBI:246422"/>
        <dbReference type="EC" id="2.1.1.45"/>
    </reaction>
</comment>
<dbReference type="STRING" id="1797535.A2744_02885"/>
<dbReference type="EC" id="2.1.1.45" evidence="1 4"/>
<evidence type="ECO:0000256" key="2">
    <source>
        <dbReference type="ARBA" id="ARBA00022603"/>
    </source>
</evidence>
<evidence type="ECO:0000256" key="3">
    <source>
        <dbReference type="ARBA" id="ARBA00022679"/>
    </source>
</evidence>
<keyword evidence="4" id="KW-0545">Nucleotide biosynthesis</keyword>
<name>A0A1G1XZU6_9BACT</name>
<organism evidence="6 7">
    <name type="scientific">Candidatus Buchananbacteria bacterium RIFCSPHIGHO2_01_FULL_44_11</name>
    <dbReference type="NCBI Taxonomy" id="1797535"/>
    <lineage>
        <taxon>Bacteria</taxon>
        <taxon>Candidatus Buchananiibacteriota</taxon>
    </lineage>
</organism>
<feature type="binding site" evidence="4">
    <location>
        <position position="289"/>
    </location>
    <ligand>
        <name>(6R)-5,10-methylene-5,6,7,8-tetrahydrofolate</name>
        <dbReference type="ChEBI" id="CHEBI:15636"/>
    </ligand>
</feature>
<dbReference type="Pfam" id="PF00303">
    <property type="entry name" value="Thymidylat_synt"/>
    <property type="match status" value="1"/>
</dbReference>
<evidence type="ECO:0000256" key="1">
    <source>
        <dbReference type="ARBA" id="ARBA00011947"/>
    </source>
</evidence>
<sequence length="290" mass="33391">MKAYLDIVKNILDQGVKKPTRTGIDEYAVAGGIFEHEMSEGYPLLTTKKVPFRLVATELEFFIKGLTDKQWLIDHNNHIWDEWASPKKAPYGHSPEAKKRMAEERDLGPIYGFQWRHFNAEYDNYNTDYTGQGTDQLRKLVETIKTDPHDRRMLVTAWNPSMLNQMALPPCHYLFQVTVINNRLNLMWSQRSVDVMLGLPFNIASYALLLHLLAKETNLAEGKLVGFLGDVHIYANHLDGAKEQLLRDPAKYPLPTIQTDKFSSIFDWQAADTELINYQSYPTIKFEIAV</sequence>
<dbReference type="NCBIfam" id="TIGR03284">
    <property type="entry name" value="thym_sym"/>
    <property type="match status" value="1"/>
</dbReference>
<reference evidence="6 7" key="1">
    <citation type="journal article" date="2016" name="Nat. Commun.">
        <title>Thousands of microbial genomes shed light on interconnected biogeochemical processes in an aquifer system.</title>
        <authorList>
            <person name="Anantharaman K."/>
            <person name="Brown C.T."/>
            <person name="Hug L.A."/>
            <person name="Sharon I."/>
            <person name="Castelle C.J."/>
            <person name="Probst A.J."/>
            <person name="Thomas B.C."/>
            <person name="Singh A."/>
            <person name="Wilkins M.J."/>
            <person name="Karaoz U."/>
            <person name="Brodie E.L."/>
            <person name="Williams K.H."/>
            <person name="Hubbard S.S."/>
            <person name="Banfield J.F."/>
        </authorList>
    </citation>
    <scope>NUCLEOTIDE SEQUENCE [LARGE SCALE GENOMIC DNA]</scope>
</reference>
<dbReference type="SUPFAM" id="SSF55831">
    <property type="entry name" value="Thymidylate synthase/dCMP hydroxymethylase"/>
    <property type="match status" value="1"/>
</dbReference>
<accession>A0A1G1XZU6</accession>
<feature type="binding site" evidence="4">
    <location>
        <position position="194"/>
    </location>
    <ligand>
        <name>(6R)-5,10-methylene-5,6,7,8-tetrahydrofolate</name>
        <dbReference type="ChEBI" id="CHEBI:15636"/>
    </ligand>
</feature>
<comment type="caution">
    <text evidence="6">The sequence shown here is derived from an EMBL/GenBank/DDBJ whole genome shotgun (WGS) entry which is preliminary data.</text>
</comment>
<evidence type="ECO:0000259" key="5">
    <source>
        <dbReference type="Pfam" id="PF00303"/>
    </source>
</evidence>
<dbReference type="InterPro" id="IPR023451">
    <property type="entry name" value="Thymidate_synth/dCMP_Mease_dom"/>
</dbReference>
<dbReference type="Proteomes" id="UP000178240">
    <property type="component" value="Unassembled WGS sequence"/>
</dbReference>
<keyword evidence="4" id="KW-0963">Cytoplasm</keyword>
<dbReference type="PRINTS" id="PR00108">
    <property type="entry name" value="THYMDSNTHASE"/>
</dbReference>
<dbReference type="GO" id="GO:0032259">
    <property type="term" value="P:methylation"/>
    <property type="evidence" value="ECO:0007669"/>
    <property type="project" value="UniProtKB-KW"/>
</dbReference>
<dbReference type="EMBL" id="MHIE01000016">
    <property type="protein sequence ID" value="OGY45609.1"/>
    <property type="molecule type" value="Genomic_DNA"/>
</dbReference>
<dbReference type="UniPathway" id="UPA00575"/>
<dbReference type="InterPro" id="IPR000398">
    <property type="entry name" value="Thymidylate_synthase"/>
</dbReference>
<evidence type="ECO:0000256" key="4">
    <source>
        <dbReference type="HAMAP-Rule" id="MF_00008"/>
    </source>
</evidence>
<feature type="domain" description="Thymidylate synthase/dCMP hydroxymethylase" evidence="5">
    <location>
        <begin position="2"/>
        <end position="290"/>
    </location>
</feature>
<dbReference type="HAMAP" id="MF_00008">
    <property type="entry name" value="Thymidy_synth_bact"/>
    <property type="match status" value="1"/>
</dbReference>
<dbReference type="CDD" id="cd00351">
    <property type="entry name" value="TS_Pyrimidine_HMase"/>
    <property type="match status" value="1"/>
</dbReference>
<dbReference type="GO" id="GO:0006235">
    <property type="term" value="P:dTTP biosynthetic process"/>
    <property type="evidence" value="ECO:0007669"/>
    <property type="project" value="UniProtKB-UniRule"/>
</dbReference>
<dbReference type="Gene3D" id="3.30.572.10">
    <property type="entry name" value="Thymidylate synthase/dCMP hydroxymethylase domain"/>
    <property type="match status" value="1"/>
</dbReference>
<feature type="binding site" description="in other chain" evidence="4">
    <location>
        <position position="21"/>
    </location>
    <ligand>
        <name>dUMP</name>
        <dbReference type="ChEBI" id="CHEBI:246422"/>
        <note>ligand shared between dimeric partners</note>
    </ligand>
</feature>
<keyword evidence="3 4" id="KW-0808">Transferase</keyword>
<dbReference type="PANTHER" id="PTHR11548">
    <property type="entry name" value="THYMIDYLATE SYNTHASE 1"/>
    <property type="match status" value="1"/>
</dbReference>
<dbReference type="PANTHER" id="PTHR11548:SF1">
    <property type="entry name" value="THYMIDYLATE SYNTHASE 1"/>
    <property type="match status" value="1"/>
</dbReference>
<dbReference type="AlphaFoldDB" id="A0A1G1XZU6"/>
<feature type="binding site" description="in other chain" evidence="4">
    <location>
        <begin position="191"/>
        <end position="194"/>
    </location>
    <ligand>
        <name>dUMP</name>
        <dbReference type="ChEBI" id="CHEBI:246422"/>
        <note>ligand shared between dimeric partners</note>
    </ligand>
</feature>
<proteinExistence type="inferred from homology"/>
<comment type="subunit">
    <text evidence="4">Homodimer.</text>
</comment>
<comment type="similarity">
    <text evidence="4">Belongs to the thymidylate synthase family. Bacterial-type ThyA subfamily.</text>
</comment>
<feature type="binding site" description="in other chain" evidence="4">
    <location>
        <begin position="232"/>
        <end position="234"/>
    </location>
    <ligand>
        <name>dUMP</name>
        <dbReference type="ChEBI" id="CHEBI:246422"/>
        <note>ligand shared between dimeric partners</note>
    </ligand>
</feature>
<dbReference type="GO" id="GO:0006231">
    <property type="term" value="P:dTMP biosynthetic process"/>
    <property type="evidence" value="ECO:0007669"/>
    <property type="project" value="UniProtKB-UniRule"/>
</dbReference>
<keyword evidence="2 4" id="KW-0489">Methyltransferase</keyword>
<evidence type="ECO:0000313" key="6">
    <source>
        <dbReference type="EMBL" id="OGY45609.1"/>
    </source>
</evidence>
<comment type="function">
    <text evidence="4">Catalyzes the reductive methylation of 2'-deoxyuridine-5'-monophosphate (dUMP) to 2'-deoxythymidine-5'-monophosphate (dTMP) while utilizing 5,10-methylenetetrahydrofolate (mTHF) as the methyl donor and reductant in the reaction, yielding dihydrofolate (DHF) as a by-product. This enzymatic reaction provides an intracellular de novo source of dTMP, an essential precursor for DNA biosynthesis.</text>
</comment>